<dbReference type="SUPFAM" id="SSF47413">
    <property type="entry name" value="lambda repressor-like DNA-binding domains"/>
    <property type="match status" value="1"/>
</dbReference>
<dbReference type="Gene3D" id="3.40.50.2300">
    <property type="match status" value="2"/>
</dbReference>
<organism evidence="5 6">
    <name type="scientific">Xylanimonas allomyrinae</name>
    <dbReference type="NCBI Taxonomy" id="2509459"/>
    <lineage>
        <taxon>Bacteria</taxon>
        <taxon>Bacillati</taxon>
        <taxon>Actinomycetota</taxon>
        <taxon>Actinomycetes</taxon>
        <taxon>Micrococcales</taxon>
        <taxon>Promicromonosporaceae</taxon>
        <taxon>Xylanimonas</taxon>
    </lineage>
</organism>
<accession>A0A4P6EM58</accession>
<dbReference type="Pfam" id="PF13377">
    <property type="entry name" value="Peripla_BP_3"/>
    <property type="match status" value="1"/>
</dbReference>
<dbReference type="Proteomes" id="UP000291758">
    <property type="component" value="Chromosome"/>
</dbReference>
<dbReference type="PANTHER" id="PTHR30146">
    <property type="entry name" value="LACI-RELATED TRANSCRIPTIONAL REPRESSOR"/>
    <property type="match status" value="1"/>
</dbReference>
<protein>
    <submittedName>
        <fullName evidence="5">LacI family transcriptional regulator</fullName>
    </submittedName>
</protein>
<dbReference type="PANTHER" id="PTHR30146:SF109">
    <property type="entry name" value="HTH-TYPE TRANSCRIPTIONAL REGULATOR GALS"/>
    <property type="match status" value="1"/>
</dbReference>
<keyword evidence="2" id="KW-0238">DNA-binding</keyword>
<reference evidence="5 6" key="1">
    <citation type="submission" date="2019-01" db="EMBL/GenBank/DDBJ databases">
        <title>Genome sequencing of strain 2JSPR-7.</title>
        <authorList>
            <person name="Heo J."/>
            <person name="Kim S.-J."/>
            <person name="Kim J.-S."/>
            <person name="Hong S.-B."/>
            <person name="Kwon S.-W."/>
        </authorList>
    </citation>
    <scope>NUCLEOTIDE SEQUENCE [LARGE SCALE GENOMIC DNA]</scope>
    <source>
        <strain evidence="5 6">2JSPR-7</strain>
    </source>
</reference>
<dbReference type="SUPFAM" id="SSF53822">
    <property type="entry name" value="Periplasmic binding protein-like I"/>
    <property type="match status" value="1"/>
</dbReference>
<dbReference type="Pfam" id="PF00356">
    <property type="entry name" value="LacI"/>
    <property type="match status" value="1"/>
</dbReference>
<feature type="domain" description="HTH lacI-type" evidence="4">
    <location>
        <begin position="13"/>
        <end position="67"/>
    </location>
</feature>
<dbReference type="PROSITE" id="PS00356">
    <property type="entry name" value="HTH_LACI_1"/>
    <property type="match status" value="1"/>
</dbReference>
<keyword evidence="3" id="KW-0804">Transcription</keyword>
<keyword evidence="6" id="KW-1185">Reference proteome</keyword>
<dbReference type="OrthoDB" id="3595338at2"/>
<proteinExistence type="predicted"/>
<evidence type="ECO:0000256" key="3">
    <source>
        <dbReference type="ARBA" id="ARBA00023163"/>
    </source>
</evidence>
<dbReference type="GO" id="GO:0003700">
    <property type="term" value="F:DNA-binding transcription factor activity"/>
    <property type="evidence" value="ECO:0007669"/>
    <property type="project" value="TreeGrafter"/>
</dbReference>
<evidence type="ECO:0000313" key="5">
    <source>
        <dbReference type="EMBL" id="QAY62813.1"/>
    </source>
</evidence>
<sequence>MVRFETREFAVEVGLKEVARRAGVSVATASNALSGTRPVAESTRQRVFRVAEELDYHPNLIARGLRRQETRTIALLVADIANPYYPAVARAIHDRVGSHGYVSFIGNTDGDPLTEVRVLEEMRSRSVDGVIMSTMSLSAERIRSVLGPTIPLVLLTGEPPEGPDGSPRRILADEVSTDDETGVREAVAHLLDRGRRAIGFLSGPDATVPGSNRLAHFRAAMADHGAPVVEAWVEHATGYTIDGGFAAAERLFARADRPAAVMCANDQIAIGAIEAARDADLAIPEDIAIVGFDDIPTSKLLSPRLTTVINPATLIGYACADALIRRIEHPARPFDRYALATHLVVRGSA</sequence>
<dbReference type="InterPro" id="IPR028082">
    <property type="entry name" value="Peripla_BP_I"/>
</dbReference>
<dbReference type="CDD" id="cd01392">
    <property type="entry name" value="HTH_LacI"/>
    <property type="match status" value="1"/>
</dbReference>
<evidence type="ECO:0000256" key="1">
    <source>
        <dbReference type="ARBA" id="ARBA00023015"/>
    </source>
</evidence>
<dbReference type="SMART" id="SM00354">
    <property type="entry name" value="HTH_LACI"/>
    <property type="match status" value="1"/>
</dbReference>
<dbReference type="InterPro" id="IPR046335">
    <property type="entry name" value="LacI/GalR-like_sensor"/>
</dbReference>
<dbReference type="GO" id="GO:0000976">
    <property type="term" value="F:transcription cis-regulatory region binding"/>
    <property type="evidence" value="ECO:0007669"/>
    <property type="project" value="TreeGrafter"/>
</dbReference>
<dbReference type="AlphaFoldDB" id="A0A4P6EM58"/>
<dbReference type="InterPro" id="IPR010982">
    <property type="entry name" value="Lambda_DNA-bd_dom_sf"/>
</dbReference>
<keyword evidence="1" id="KW-0805">Transcription regulation</keyword>
<dbReference type="CDD" id="cd06267">
    <property type="entry name" value="PBP1_LacI_sugar_binding-like"/>
    <property type="match status" value="1"/>
</dbReference>
<dbReference type="PROSITE" id="PS50932">
    <property type="entry name" value="HTH_LACI_2"/>
    <property type="match status" value="1"/>
</dbReference>
<dbReference type="InterPro" id="IPR000843">
    <property type="entry name" value="HTH_LacI"/>
</dbReference>
<name>A0A4P6EM58_9MICO</name>
<gene>
    <name evidence="5" type="ORF">ET495_05585</name>
</gene>
<dbReference type="Gene3D" id="1.10.260.40">
    <property type="entry name" value="lambda repressor-like DNA-binding domains"/>
    <property type="match status" value="1"/>
</dbReference>
<evidence type="ECO:0000259" key="4">
    <source>
        <dbReference type="PROSITE" id="PS50932"/>
    </source>
</evidence>
<dbReference type="KEGG" id="xyl:ET495_05585"/>
<evidence type="ECO:0000313" key="6">
    <source>
        <dbReference type="Proteomes" id="UP000291758"/>
    </source>
</evidence>
<evidence type="ECO:0000256" key="2">
    <source>
        <dbReference type="ARBA" id="ARBA00023125"/>
    </source>
</evidence>
<dbReference type="EMBL" id="CP035495">
    <property type="protein sequence ID" value="QAY62813.1"/>
    <property type="molecule type" value="Genomic_DNA"/>
</dbReference>